<keyword evidence="7" id="KW-0812">Transmembrane</keyword>
<dbReference type="CDD" id="cd01992">
    <property type="entry name" value="TilS_N"/>
    <property type="match status" value="1"/>
</dbReference>
<keyword evidence="4 6" id="KW-0067">ATP-binding</keyword>
<dbReference type="GO" id="GO:0005524">
    <property type="term" value="F:ATP binding"/>
    <property type="evidence" value="ECO:0007669"/>
    <property type="project" value="UniProtKB-UniRule"/>
</dbReference>
<dbReference type="NCBIfam" id="TIGR02432">
    <property type="entry name" value="lysidine_TilS_N"/>
    <property type="match status" value="1"/>
</dbReference>
<evidence type="ECO:0000313" key="9">
    <source>
        <dbReference type="EMBL" id="XDU66081.1"/>
    </source>
</evidence>
<dbReference type="EC" id="6.3.4.19" evidence="6"/>
<dbReference type="GO" id="GO:0005737">
    <property type="term" value="C:cytoplasm"/>
    <property type="evidence" value="ECO:0007669"/>
    <property type="project" value="UniProtKB-SubCell"/>
</dbReference>
<dbReference type="HAMAP" id="MF_01161">
    <property type="entry name" value="tRNA_Ile_lys_synt"/>
    <property type="match status" value="1"/>
</dbReference>
<protein>
    <recommendedName>
        <fullName evidence="6">tRNA(Ile)-lysidine synthase</fullName>
        <ecNumber evidence="6">6.3.4.19</ecNumber>
    </recommendedName>
    <alternativeName>
        <fullName evidence="6">tRNA(Ile)-2-lysyl-cytidine synthase</fullName>
    </alternativeName>
    <alternativeName>
        <fullName evidence="6">tRNA(Ile)-lysidine synthetase</fullName>
    </alternativeName>
</protein>
<organism evidence="9">
    <name type="scientific">Leptotrichia rugosa</name>
    <dbReference type="NCBI Taxonomy" id="3239302"/>
    <lineage>
        <taxon>Bacteria</taxon>
        <taxon>Fusobacteriati</taxon>
        <taxon>Fusobacteriota</taxon>
        <taxon>Fusobacteriia</taxon>
        <taxon>Fusobacteriales</taxon>
        <taxon>Leptotrichiaceae</taxon>
        <taxon>Leptotrichia</taxon>
    </lineage>
</organism>
<dbReference type="InterPro" id="IPR011063">
    <property type="entry name" value="TilS/TtcA_N"/>
</dbReference>
<evidence type="ECO:0000256" key="6">
    <source>
        <dbReference type="HAMAP-Rule" id="MF_01161"/>
    </source>
</evidence>
<keyword evidence="2 6" id="KW-0819">tRNA processing</keyword>
<accession>A0AB39VDW3</accession>
<name>A0AB39VDW3_9FUSO</name>
<evidence type="ECO:0000256" key="5">
    <source>
        <dbReference type="ARBA" id="ARBA00048539"/>
    </source>
</evidence>
<dbReference type="PANTHER" id="PTHR43033">
    <property type="entry name" value="TRNA(ILE)-LYSIDINE SYNTHASE-RELATED"/>
    <property type="match status" value="1"/>
</dbReference>
<comment type="subcellular location">
    <subcellularLocation>
        <location evidence="6">Cytoplasm</location>
    </subcellularLocation>
</comment>
<dbReference type="GO" id="GO:0032267">
    <property type="term" value="F:tRNA(Ile)-lysidine synthase activity"/>
    <property type="evidence" value="ECO:0007669"/>
    <property type="project" value="UniProtKB-EC"/>
</dbReference>
<comment type="similarity">
    <text evidence="6">Belongs to the tRNA(Ile)-lysidine synthase family.</text>
</comment>
<evidence type="ECO:0000256" key="4">
    <source>
        <dbReference type="ARBA" id="ARBA00022840"/>
    </source>
</evidence>
<comment type="catalytic activity">
    <reaction evidence="5 6">
        <text>cytidine(34) in tRNA(Ile2) + L-lysine + ATP = lysidine(34) in tRNA(Ile2) + AMP + diphosphate + H(+)</text>
        <dbReference type="Rhea" id="RHEA:43744"/>
        <dbReference type="Rhea" id="RHEA-COMP:10625"/>
        <dbReference type="Rhea" id="RHEA-COMP:10670"/>
        <dbReference type="ChEBI" id="CHEBI:15378"/>
        <dbReference type="ChEBI" id="CHEBI:30616"/>
        <dbReference type="ChEBI" id="CHEBI:32551"/>
        <dbReference type="ChEBI" id="CHEBI:33019"/>
        <dbReference type="ChEBI" id="CHEBI:82748"/>
        <dbReference type="ChEBI" id="CHEBI:83665"/>
        <dbReference type="ChEBI" id="CHEBI:456215"/>
        <dbReference type="EC" id="6.3.4.19"/>
    </reaction>
</comment>
<dbReference type="RefSeq" id="WP_369710508.1">
    <property type="nucleotide sequence ID" value="NZ_CP165644.1"/>
</dbReference>
<dbReference type="EMBL" id="CP165644">
    <property type="protein sequence ID" value="XDU66081.1"/>
    <property type="molecule type" value="Genomic_DNA"/>
</dbReference>
<feature type="binding site" evidence="6">
    <location>
        <begin position="28"/>
        <end position="33"/>
    </location>
    <ligand>
        <name>ATP</name>
        <dbReference type="ChEBI" id="CHEBI:30616"/>
    </ligand>
</feature>
<keyword evidence="7" id="KW-1133">Transmembrane helix</keyword>
<dbReference type="Gene3D" id="3.40.50.620">
    <property type="entry name" value="HUPs"/>
    <property type="match status" value="1"/>
</dbReference>
<dbReference type="InterPro" id="IPR012795">
    <property type="entry name" value="tRNA_Ile_lys_synt_N"/>
</dbReference>
<dbReference type="GO" id="GO:0006400">
    <property type="term" value="P:tRNA modification"/>
    <property type="evidence" value="ECO:0007669"/>
    <property type="project" value="UniProtKB-UniRule"/>
</dbReference>
<feature type="transmembrane region" description="Helical" evidence="7">
    <location>
        <begin position="21"/>
        <end position="43"/>
    </location>
</feature>
<dbReference type="InterPro" id="IPR012094">
    <property type="entry name" value="tRNA_Ile_lys_synt"/>
</dbReference>
<evidence type="ECO:0000256" key="3">
    <source>
        <dbReference type="ARBA" id="ARBA00022741"/>
    </source>
</evidence>
<dbReference type="Pfam" id="PF01171">
    <property type="entry name" value="ATP_bind_3"/>
    <property type="match status" value="1"/>
</dbReference>
<keyword evidence="7" id="KW-0472">Membrane</keyword>
<reference evidence="9" key="1">
    <citation type="submission" date="2024-07" db="EMBL/GenBank/DDBJ databases">
        <authorList>
            <person name="Li X.-J."/>
            <person name="Wang X."/>
        </authorList>
    </citation>
    <scope>NUCLEOTIDE SEQUENCE</scope>
    <source>
        <strain evidence="9">HSP-334</strain>
    </source>
</reference>
<keyword evidence="1 6" id="KW-0436">Ligase</keyword>
<proteinExistence type="inferred from homology"/>
<dbReference type="PANTHER" id="PTHR43033:SF1">
    <property type="entry name" value="TRNA(ILE)-LYSIDINE SYNTHASE-RELATED"/>
    <property type="match status" value="1"/>
</dbReference>
<feature type="domain" description="tRNA(Ile)-lysidine/2-thiocytidine synthase N-terminal" evidence="8">
    <location>
        <begin position="22"/>
        <end position="202"/>
    </location>
</feature>
<dbReference type="KEGG" id="lrug:AB8B22_06525"/>
<evidence type="ECO:0000259" key="8">
    <source>
        <dbReference type="Pfam" id="PF01171"/>
    </source>
</evidence>
<evidence type="ECO:0000256" key="1">
    <source>
        <dbReference type="ARBA" id="ARBA00022598"/>
    </source>
</evidence>
<keyword evidence="3 6" id="KW-0547">Nucleotide-binding</keyword>
<dbReference type="InterPro" id="IPR014729">
    <property type="entry name" value="Rossmann-like_a/b/a_fold"/>
</dbReference>
<evidence type="ECO:0000256" key="2">
    <source>
        <dbReference type="ARBA" id="ARBA00022694"/>
    </source>
</evidence>
<gene>
    <name evidence="6 9" type="primary">tilS</name>
    <name evidence="9" type="ORF">AB8B22_06525</name>
</gene>
<comment type="function">
    <text evidence="6">Ligates lysine onto the cytidine present at position 34 of the AUA codon-specific tRNA(Ile) that contains the anticodon CAU, in an ATP-dependent manner. Cytidine is converted to lysidine, thus changing the amino acid specificity of the tRNA from methionine to isoleucine.</text>
</comment>
<keyword evidence="6" id="KW-0963">Cytoplasm</keyword>
<dbReference type="AlphaFoldDB" id="A0AB39VDW3"/>
<comment type="domain">
    <text evidence="6">The N-terminal region contains the highly conserved SGGXDS motif, predicted to be a P-loop motif involved in ATP binding.</text>
</comment>
<dbReference type="SUPFAM" id="SSF52402">
    <property type="entry name" value="Adenine nucleotide alpha hydrolases-like"/>
    <property type="match status" value="1"/>
</dbReference>
<sequence length="367" mass="43994">MNNFKEKIRDLRKSELIKKRDKILIAFSGGPDSVFLFFLLSFLKKEYELKISLIYVNHNLRDDVENDLEFVENFSKENKVKIFIENLNVLEYCKKNKKSVELGARELRYKVLNEKLRELNFDKIATGHNLDDNVETLVFRLLRGTSVKGLKGIPAKRENIIRPILQFEKIEILNYLKKIDQNYIVDYTNNESNYSRNYIRNEVFPMFSKINKNFKNKVNDLILEINERENKFGKINVKNKKKDEFVKFLNENDVEISRKKIDQIFYSLFDNFGNLKNDGEKEFNLGKNKILKKNYFGYKIVENEEKNLKNQKKFEIIKKNQSIEWYNSKTISFFENILEFDNFFVEKRILSTHFLFLKTILRVIKVK</sequence>
<evidence type="ECO:0000256" key="7">
    <source>
        <dbReference type="SAM" id="Phobius"/>
    </source>
</evidence>